<reference evidence="2" key="2">
    <citation type="submission" date="2013-05" db="EMBL/GenBank/DDBJ databases">
        <authorList>
            <person name="Carter J.-M."/>
            <person name="Baker S.C."/>
            <person name="Pink R."/>
            <person name="Carter D.R.F."/>
            <person name="Collins A."/>
            <person name="Tomlin J."/>
            <person name="Gibbs M."/>
            <person name="Breuker C.J."/>
        </authorList>
    </citation>
    <scope>NUCLEOTIDE SEQUENCE</scope>
    <source>
        <tissue evidence="2">Ovary</tissue>
    </source>
</reference>
<proteinExistence type="predicted"/>
<protein>
    <submittedName>
        <fullName evidence="2">Extensin</fullName>
    </submittedName>
</protein>
<feature type="non-terminal residue" evidence="2">
    <location>
        <position position="251"/>
    </location>
</feature>
<feature type="compositionally biased region" description="Polar residues" evidence="1">
    <location>
        <begin position="54"/>
        <end position="66"/>
    </location>
</feature>
<feature type="region of interest" description="Disordered" evidence="1">
    <location>
        <begin position="165"/>
        <end position="194"/>
    </location>
</feature>
<name>S4PA60_9NEOP</name>
<organism evidence="2">
    <name type="scientific">Pararge aegeria</name>
    <name type="common">speckled wood butterfly</name>
    <dbReference type="NCBI Taxonomy" id="116150"/>
    <lineage>
        <taxon>Eukaryota</taxon>
        <taxon>Metazoa</taxon>
        <taxon>Ecdysozoa</taxon>
        <taxon>Arthropoda</taxon>
        <taxon>Hexapoda</taxon>
        <taxon>Insecta</taxon>
        <taxon>Pterygota</taxon>
        <taxon>Neoptera</taxon>
        <taxon>Endopterygota</taxon>
        <taxon>Lepidoptera</taxon>
        <taxon>Glossata</taxon>
        <taxon>Ditrysia</taxon>
        <taxon>Papilionoidea</taxon>
        <taxon>Nymphalidae</taxon>
        <taxon>Satyrinae</taxon>
        <taxon>Satyrini</taxon>
        <taxon>Parargina</taxon>
        <taxon>Pararge</taxon>
    </lineage>
</organism>
<feature type="region of interest" description="Disordered" evidence="1">
    <location>
        <begin position="47"/>
        <end position="94"/>
    </location>
</feature>
<reference evidence="2" key="1">
    <citation type="journal article" date="2013" name="BMC Genomics">
        <title>Unscrambling butterfly oogenesis.</title>
        <authorList>
            <person name="Carter J.M."/>
            <person name="Baker S.C."/>
            <person name="Pink R."/>
            <person name="Carter D.R."/>
            <person name="Collins A."/>
            <person name="Tomlin J."/>
            <person name="Gibbs M."/>
            <person name="Breuker C.J."/>
        </authorList>
    </citation>
    <scope>NUCLEOTIDE SEQUENCE</scope>
    <source>
        <tissue evidence="2">Ovary</tissue>
    </source>
</reference>
<dbReference type="AlphaFoldDB" id="S4PA60"/>
<sequence>MELQLLKRKRQIFEQEQNMLDRFSNNTTSFNSNYNDQYSNNNYSLNSNRRQYDNKQPFNTYNQQGPSKPYPSSADYSNAYEPGPGPSNSRSQGIKRQPVWENQIPSPPKRFNAPQRVNPWQNQDTRQDYRAVNQNPPQPKNFPSQVRTFVNPNPGIGQRIKNKYNPPVERKNFKPSKVTKPNHKPPVPGPASVLSWPETSVVRVTKPVSKPNMYRPSEETKKLIEETNKLIAHTNKIVGIQNPKPRGQNLP</sequence>
<evidence type="ECO:0000256" key="1">
    <source>
        <dbReference type="SAM" id="MobiDB-lite"/>
    </source>
</evidence>
<accession>S4PA60</accession>
<dbReference type="EMBL" id="GAIX01005201">
    <property type="protein sequence ID" value="JAA87359.1"/>
    <property type="molecule type" value="Transcribed_RNA"/>
</dbReference>
<evidence type="ECO:0000313" key="2">
    <source>
        <dbReference type="EMBL" id="JAA87359.1"/>
    </source>
</evidence>